<evidence type="ECO:0000256" key="6">
    <source>
        <dbReference type="ARBA" id="ARBA00022660"/>
    </source>
</evidence>
<protein>
    <recommendedName>
        <fullName evidence="4">NADH-ubiquinone oxidoreductase chain 6</fullName>
        <ecNumber evidence="3">7.1.1.2</ecNumber>
    </recommendedName>
    <alternativeName>
        <fullName evidence="14">NADH dehydrogenase subunit 6</fullName>
    </alternativeName>
</protein>
<gene>
    <name evidence="17" type="primary">ND6</name>
</gene>
<dbReference type="EMBL" id="MN648464">
    <property type="protein sequence ID" value="QXU57685.1"/>
    <property type="molecule type" value="Genomic_DNA"/>
</dbReference>
<reference evidence="17" key="1">
    <citation type="submission" date="2019-11" db="EMBL/GenBank/DDBJ databases">
        <title>Evolution elevated: A phylogenetic analysis of New Guinean highland crayfish (Decapoda: Parastacidae) reveals a decoupling of morphological and molecular evolution.</title>
        <authorList>
            <person name="Gan H.M."/>
            <person name="Eprilurahman R."/>
            <person name="Schultz M.B."/>
            <person name="Grandjean F."/>
            <person name="Austin C.M."/>
        </authorList>
    </citation>
    <scope>NUCLEOTIDE SEQUENCE</scope>
    <source>
        <strain evidence="17">W24648</strain>
    </source>
</reference>
<evidence type="ECO:0000256" key="7">
    <source>
        <dbReference type="ARBA" id="ARBA00022692"/>
    </source>
</evidence>
<evidence type="ECO:0000256" key="3">
    <source>
        <dbReference type="ARBA" id="ARBA00012944"/>
    </source>
</evidence>
<evidence type="ECO:0000256" key="10">
    <source>
        <dbReference type="ARBA" id="ARBA00022989"/>
    </source>
</evidence>
<evidence type="ECO:0000256" key="1">
    <source>
        <dbReference type="ARBA" id="ARBA00004225"/>
    </source>
</evidence>
<organism evidence="17">
    <name type="scientific">Cherax cairnsensis</name>
    <dbReference type="NCBI Taxonomy" id="220736"/>
    <lineage>
        <taxon>Eukaryota</taxon>
        <taxon>Metazoa</taxon>
        <taxon>Ecdysozoa</taxon>
        <taxon>Arthropoda</taxon>
        <taxon>Crustacea</taxon>
        <taxon>Multicrustacea</taxon>
        <taxon>Malacostraca</taxon>
        <taxon>Eumalacostraca</taxon>
        <taxon>Eucarida</taxon>
        <taxon>Decapoda</taxon>
        <taxon>Pleocyemata</taxon>
        <taxon>Astacidea</taxon>
        <taxon>Parastacoidea</taxon>
        <taxon>Parastacidae</taxon>
        <taxon>Cherax</taxon>
    </lineage>
</organism>
<keyword evidence="10 16" id="KW-1133">Transmembrane helix</keyword>
<evidence type="ECO:0000256" key="16">
    <source>
        <dbReference type="SAM" id="Phobius"/>
    </source>
</evidence>
<keyword evidence="11" id="KW-0520">NAD</keyword>
<dbReference type="AlphaFoldDB" id="A0A8F7C7Y9"/>
<keyword evidence="9" id="KW-0249">Electron transport</keyword>
<evidence type="ECO:0000313" key="17">
    <source>
        <dbReference type="EMBL" id="QXU57685.1"/>
    </source>
</evidence>
<comment type="similarity">
    <text evidence="2">Belongs to the complex I subunit 6 family.</text>
</comment>
<keyword evidence="8" id="KW-1278">Translocase</keyword>
<dbReference type="GO" id="GO:0008137">
    <property type="term" value="F:NADH dehydrogenase (ubiquinone) activity"/>
    <property type="evidence" value="ECO:0007669"/>
    <property type="project" value="UniProtKB-EC"/>
</dbReference>
<keyword evidence="6" id="KW-0679">Respiratory chain</keyword>
<dbReference type="EC" id="7.1.1.2" evidence="3"/>
<evidence type="ECO:0000256" key="2">
    <source>
        <dbReference type="ARBA" id="ARBA00005698"/>
    </source>
</evidence>
<comment type="catalytic activity">
    <reaction evidence="15">
        <text>a ubiquinone + NADH + 5 H(+)(in) = a ubiquinol + NAD(+) + 4 H(+)(out)</text>
        <dbReference type="Rhea" id="RHEA:29091"/>
        <dbReference type="Rhea" id="RHEA-COMP:9565"/>
        <dbReference type="Rhea" id="RHEA-COMP:9566"/>
        <dbReference type="ChEBI" id="CHEBI:15378"/>
        <dbReference type="ChEBI" id="CHEBI:16389"/>
        <dbReference type="ChEBI" id="CHEBI:17976"/>
        <dbReference type="ChEBI" id="CHEBI:57540"/>
        <dbReference type="ChEBI" id="CHEBI:57945"/>
        <dbReference type="EC" id="7.1.1.2"/>
    </reaction>
</comment>
<dbReference type="GO" id="GO:0031966">
    <property type="term" value="C:mitochondrial membrane"/>
    <property type="evidence" value="ECO:0007669"/>
    <property type="project" value="UniProtKB-SubCell"/>
</dbReference>
<keyword evidence="5" id="KW-0813">Transport</keyword>
<name>A0A8F7C7Y9_9EUCA</name>
<dbReference type="InterPro" id="IPR050269">
    <property type="entry name" value="ComplexI_Subunit6"/>
</dbReference>
<sequence length="174" mass="19490">MLYFIIPSIISTAILFTTLSHPLSMGLTLLIQTVLICILTGLFNPSFWFSYILFLIFLGGMLILFIYVSSLASNEPFKMSPSLISMVIFTTLLALPITLLDPMLLTSKFYNSSVFLFLNNKINSVYLSTSTIYSSPSILLTIFMISYLLLTLIVVVKIINISSSPLRPMKTKSF</sequence>
<keyword evidence="7 16" id="KW-0812">Transmembrane</keyword>
<feature type="transmembrane region" description="Helical" evidence="16">
    <location>
        <begin position="48"/>
        <end position="68"/>
    </location>
</feature>
<geneLocation type="mitochondrion" evidence="17"/>
<proteinExistence type="inferred from homology"/>
<evidence type="ECO:0000256" key="8">
    <source>
        <dbReference type="ARBA" id="ARBA00022967"/>
    </source>
</evidence>
<keyword evidence="13 16" id="KW-0472">Membrane</keyword>
<dbReference type="PANTHER" id="PTHR11435:SF1">
    <property type="entry name" value="NADH-UBIQUINONE OXIDOREDUCTASE CHAIN 6"/>
    <property type="match status" value="1"/>
</dbReference>
<keyword evidence="12 17" id="KW-0496">Mitochondrion</keyword>
<dbReference type="PANTHER" id="PTHR11435">
    <property type="entry name" value="NADH UBIQUINONE OXIDOREDUCTASE SUBUNIT ND6"/>
    <property type="match status" value="1"/>
</dbReference>
<evidence type="ECO:0000256" key="11">
    <source>
        <dbReference type="ARBA" id="ARBA00023027"/>
    </source>
</evidence>
<evidence type="ECO:0000256" key="15">
    <source>
        <dbReference type="ARBA" id="ARBA00049551"/>
    </source>
</evidence>
<evidence type="ECO:0000256" key="4">
    <source>
        <dbReference type="ARBA" id="ARBA00021095"/>
    </source>
</evidence>
<accession>A0A8F7C7Y9</accession>
<evidence type="ECO:0000256" key="12">
    <source>
        <dbReference type="ARBA" id="ARBA00023128"/>
    </source>
</evidence>
<feature type="transmembrane region" description="Helical" evidence="16">
    <location>
        <begin position="12"/>
        <end position="42"/>
    </location>
</feature>
<evidence type="ECO:0000256" key="13">
    <source>
        <dbReference type="ARBA" id="ARBA00023136"/>
    </source>
</evidence>
<feature type="transmembrane region" description="Helical" evidence="16">
    <location>
        <begin position="138"/>
        <end position="159"/>
    </location>
</feature>
<evidence type="ECO:0000256" key="9">
    <source>
        <dbReference type="ARBA" id="ARBA00022982"/>
    </source>
</evidence>
<feature type="transmembrane region" description="Helical" evidence="16">
    <location>
        <begin position="80"/>
        <end position="100"/>
    </location>
</feature>
<comment type="subcellular location">
    <subcellularLocation>
        <location evidence="1">Mitochondrion membrane</location>
        <topology evidence="1">Multi-pass membrane protein</topology>
    </subcellularLocation>
</comment>
<evidence type="ECO:0000256" key="5">
    <source>
        <dbReference type="ARBA" id="ARBA00022448"/>
    </source>
</evidence>
<evidence type="ECO:0000256" key="14">
    <source>
        <dbReference type="ARBA" id="ARBA00031019"/>
    </source>
</evidence>